<gene>
    <name evidence="2" type="primary">GLEAN_09860</name>
    <name evidence="2" type="ORF">TcasGA2_TC009860</name>
</gene>
<evidence type="ECO:0000313" key="2">
    <source>
        <dbReference type="EMBL" id="EFA06911.1"/>
    </source>
</evidence>
<reference evidence="2 3" key="2">
    <citation type="journal article" date="2010" name="Nucleic Acids Res.">
        <title>BeetleBase in 2010: revisions to provide comprehensive genomic information for Tribolium castaneum.</title>
        <authorList>
            <person name="Kim H.S."/>
            <person name="Murphy T."/>
            <person name="Xia J."/>
            <person name="Caragea D."/>
            <person name="Park Y."/>
            <person name="Beeman R.W."/>
            <person name="Lorenzen M.D."/>
            <person name="Butcher S."/>
            <person name="Manak J.R."/>
            <person name="Brown S.J."/>
        </authorList>
    </citation>
    <scope>GENOME REANNOTATION</scope>
    <source>
        <strain evidence="2 3">Georgia GA2</strain>
    </source>
</reference>
<proteinExistence type="predicted"/>
<dbReference type="InParanoid" id="D6WQ27"/>
<protein>
    <submittedName>
        <fullName evidence="2">Uncharacterized protein</fullName>
    </submittedName>
</protein>
<feature type="region of interest" description="Disordered" evidence="1">
    <location>
        <begin position="35"/>
        <end position="61"/>
    </location>
</feature>
<reference evidence="2 3" key="1">
    <citation type="journal article" date="2008" name="Nature">
        <title>The genome of the model beetle and pest Tribolium castaneum.</title>
        <authorList>
            <consortium name="Tribolium Genome Sequencing Consortium"/>
            <person name="Richards S."/>
            <person name="Gibbs R.A."/>
            <person name="Weinstock G.M."/>
            <person name="Brown S.J."/>
            <person name="Denell R."/>
            <person name="Beeman R.W."/>
            <person name="Gibbs R."/>
            <person name="Beeman R.W."/>
            <person name="Brown S.J."/>
            <person name="Bucher G."/>
            <person name="Friedrich M."/>
            <person name="Grimmelikhuijzen C.J."/>
            <person name="Klingler M."/>
            <person name="Lorenzen M."/>
            <person name="Richards S."/>
            <person name="Roth S."/>
            <person name="Schroder R."/>
            <person name="Tautz D."/>
            <person name="Zdobnov E.M."/>
            <person name="Muzny D."/>
            <person name="Gibbs R.A."/>
            <person name="Weinstock G.M."/>
            <person name="Attaway T."/>
            <person name="Bell S."/>
            <person name="Buhay C.J."/>
            <person name="Chandrabose M.N."/>
            <person name="Chavez D."/>
            <person name="Clerk-Blankenburg K.P."/>
            <person name="Cree A."/>
            <person name="Dao M."/>
            <person name="Davis C."/>
            <person name="Chacko J."/>
            <person name="Dinh H."/>
            <person name="Dugan-Rocha S."/>
            <person name="Fowler G."/>
            <person name="Garner T.T."/>
            <person name="Garnes J."/>
            <person name="Gnirke A."/>
            <person name="Hawes A."/>
            <person name="Hernandez J."/>
            <person name="Hines S."/>
            <person name="Holder M."/>
            <person name="Hume J."/>
            <person name="Jhangiani S.N."/>
            <person name="Joshi V."/>
            <person name="Khan Z.M."/>
            <person name="Jackson L."/>
            <person name="Kovar C."/>
            <person name="Kowis A."/>
            <person name="Lee S."/>
            <person name="Lewis L.R."/>
            <person name="Margolis J."/>
            <person name="Morgan M."/>
            <person name="Nazareth L.V."/>
            <person name="Nguyen N."/>
            <person name="Okwuonu G."/>
            <person name="Parker D."/>
            <person name="Richards S."/>
            <person name="Ruiz S.J."/>
            <person name="Santibanez J."/>
            <person name="Savard J."/>
            <person name="Scherer S.E."/>
            <person name="Schneider B."/>
            <person name="Sodergren E."/>
            <person name="Tautz D."/>
            <person name="Vattahil S."/>
            <person name="Villasana D."/>
            <person name="White C.S."/>
            <person name="Wright R."/>
            <person name="Park Y."/>
            <person name="Beeman R.W."/>
            <person name="Lord J."/>
            <person name="Oppert B."/>
            <person name="Lorenzen M."/>
            <person name="Brown S."/>
            <person name="Wang L."/>
            <person name="Savard J."/>
            <person name="Tautz D."/>
            <person name="Richards S."/>
            <person name="Weinstock G."/>
            <person name="Gibbs R.A."/>
            <person name="Liu Y."/>
            <person name="Worley K."/>
            <person name="Weinstock G."/>
            <person name="Elsik C.G."/>
            <person name="Reese J.T."/>
            <person name="Elhaik E."/>
            <person name="Landan G."/>
            <person name="Graur D."/>
            <person name="Arensburger P."/>
            <person name="Atkinson P."/>
            <person name="Beeman R.W."/>
            <person name="Beidler J."/>
            <person name="Brown S.J."/>
            <person name="Demuth J.P."/>
            <person name="Drury D.W."/>
            <person name="Du Y.Z."/>
            <person name="Fujiwara H."/>
            <person name="Lorenzen M."/>
            <person name="Maselli V."/>
            <person name="Osanai M."/>
            <person name="Park Y."/>
            <person name="Robertson H.M."/>
            <person name="Tu Z."/>
            <person name="Wang J.J."/>
            <person name="Wang S."/>
            <person name="Richards S."/>
            <person name="Song H."/>
            <person name="Zhang L."/>
            <person name="Sodergren E."/>
            <person name="Werner D."/>
            <person name="Stanke M."/>
            <person name="Morgenstern B."/>
            <person name="Solovyev V."/>
            <person name="Kosarev P."/>
            <person name="Brown G."/>
            <person name="Chen H.C."/>
            <person name="Ermolaeva O."/>
            <person name="Hlavina W."/>
            <person name="Kapustin Y."/>
            <person name="Kiryutin B."/>
            <person name="Kitts P."/>
            <person name="Maglott D."/>
            <person name="Pruitt K."/>
            <person name="Sapojnikov V."/>
            <person name="Souvorov A."/>
            <person name="Mackey A.J."/>
            <person name="Waterhouse R.M."/>
            <person name="Wyder S."/>
            <person name="Zdobnov E.M."/>
            <person name="Zdobnov E.M."/>
            <person name="Wyder S."/>
            <person name="Kriventseva E.V."/>
            <person name="Kadowaki T."/>
            <person name="Bork P."/>
            <person name="Aranda M."/>
            <person name="Bao R."/>
            <person name="Beermann A."/>
            <person name="Berns N."/>
            <person name="Bolognesi R."/>
            <person name="Bonneton F."/>
            <person name="Bopp D."/>
            <person name="Brown S.J."/>
            <person name="Bucher G."/>
            <person name="Butts T."/>
            <person name="Chaumot A."/>
            <person name="Denell R.E."/>
            <person name="Ferrier D.E."/>
            <person name="Friedrich M."/>
            <person name="Gordon C.M."/>
            <person name="Jindra M."/>
            <person name="Klingler M."/>
            <person name="Lan Q."/>
            <person name="Lattorff H.M."/>
            <person name="Laudet V."/>
            <person name="von Levetsow C."/>
            <person name="Liu Z."/>
            <person name="Lutz R."/>
            <person name="Lynch J.A."/>
            <person name="da Fonseca R.N."/>
            <person name="Posnien N."/>
            <person name="Reuter R."/>
            <person name="Roth S."/>
            <person name="Savard J."/>
            <person name="Schinko J.B."/>
            <person name="Schmitt C."/>
            <person name="Schoppmeier M."/>
            <person name="Schroder R."/>
            <person name="Shippy T.D."/>
            <person name="Simonnet F."/>
            <person name="Marques-Souza H."/>
            <person name="Tautz D."/>
            <person name="Tomoyasu Y."/>
            <person name="Trauner J."/>
            <person name="Van der Zee M."/>
            <person name="Vervoort M."/>
            <person name="Wittkopp N."/>
            <person name="Wimmer E.A."/>
            <person name="Yang X."/>
            <person name="Jones A.K."/>
            <person name="Sattelle D.B."/>
            <person name="Ebert P.R."/>
            <person name="Nelson D."/>
            <person name="Scott J.G."/>
            <person name="Beeman R.W."/>
            <person name="Muthukrishnan S."/>
            <person name="Kramer K.J."/>
            <person name="Arakane Y."/>
            <person name="Beeman R.W."/>
            <person name="Zhu Q."/>
            <person name="Hogenkamp D."/>
            <person name="Dixit R."/>
            <person name="Oppert B."/>
            <person name="Jiang H."/>
            <person name="Zou Z."/>
            <person name="Marshall J."/>
            <person name="Elpidina E."/>
            <person name="Vinokurov K."/>
            <person name="Oppert C."/>
            <person name="Zou Z."/>
            <person name="Evans J."/>
            <person name="Lu Z."/>
            <person name="Zhao P."/>
            <person name="Sumathipala N."/>
            <person name="Altincicek B."/>
            <person name="Vilcinskas A."/>
            <person name="Williams M."/>
            <person name="Hultmark D."/>
            <person name="Hetru C."/>
            <person name="Jiang H."/>
            <person name="Grimmelikhuijzen C.J."/>
            <person name="Hauser F."/>
            <person name="Cazzamali G."/>
            <person name="Williamson M."/>
            <person name="Park Y."/>
            <person name="Li B."/>
            <person name="Tanaka Y."/>
            <person name="Predel R."/>
            <person name="Neupert S."/>
            <person name="Schachtner J."/>
            <person name="Verleyen P."/>
            <person name="Raible F."/>
            <person name="Bork P."/>
            <person name="Friedrich M."/>
            <person name="Walden K.K."/>
            <person name="Robertson H.M."/>
            <person name="Angeli S."/>
            <person name="Foret S."/>
            <person name="Bucher G."/>
            <person name="Schuetz S."/>
            <person name="Maleszka R."/>
            <person name="Wimmer E.A."/>
            <person name="Beeman R.W."/>
            <person name="Lorenzen M."/>
            <person name="Tomoyasu Y."/>
            <person name="Miller S.C."/>
            <person name="Grossmann D."/>
            <person name="Bucher G."/>
        </authorList>
    </citation>
    <scope>NUCLEOTIDE SEQUENCE [LARGE SCALE GENOMIC DNA]</scope>
    <source>
        <strain evidence="2 3">Georgia GA2</strain>
    </source>
</reference>
<dbReference type="EMBL" id="KQ971354">
    <property type="protein sequence ID" value="EFA06911.1"/>
    <property type="molecule type" value="Genomic_DNA"/>
</dbReference>
<dbReference type="AlphaFoldDB" id="D6WQ27"/>
<keyword evidence="3" id="KW-1185">Reference proteome</keyword>
<evidence type="ECO:0000256" key="1">
    <source>
        <dbReference type="SAM" id="MobiDB-lite"/>
    </source>
</evidence>
<dbReference type="Proteomes" id="UP000007266">
    <property type="component" value="Linkage group 7"/>
</dbReference>
<sequence length="98" mass="10833">MEAVAEGCMRIRSSSSATAGASAKNAVLALSLHSAHDHHSGVENVSKRRRHARELSSRTPSSRVTCARRDCYPNTDLIKRGTRSVFNYNERINYATDN</sequence>
<name>D6WQ27_TRICA</name>
<dbReference type="HOGENOM" id="CLU_2336329_0_0_1"/>
<accession>D6WQ27</accession>
<evidence type="ECO:0000313" key="3">
    <source>
        <dbReference type="Proteomes" id="UP000007266"/>
    </source>
</evidence>
<organism evidence="2 3">
    <name type="scientific">Tribolium castaneum</name>
    <name type="common">Red flour beetle</name>
    <dbReference type="NCBI Taxonomy" id="7070"/>
    <lineage>
        <taxon>Eukaryota</taxon>
        <taxon>Metazoa</taxon>
        <taxon>Ecdysozoa</taxon>
        <taxon>Arthropoda</taxon>
        <taxon>Hexapoda</taxon>
        <taxon>Insecta</taxon>
        <taxon>Pterygota</taxon>
        <taxon>Neoptera</taxon>
        <taxon>Endopterygota</taxon>
        <taxon>Coleoptera</taxon>
        <taxon>Polyphaga</taxon>
        <taxon>Cucujiformia</taxon>
        <taxon>Tenebrionidae</taxon>
        <taxon>Tenebrionidae incertae sedis</taxon>
        <taxon>Tribolium</taxon>
    </lineage>
</organism>